<evidence type="ECO:0000313" key="3">
    <source>
        <dbReference type="Proteomes" id="UP001219518"/>
    </source>
</evidence>
<feature type="region of interest" description="Disordered" evidence="1">
    <location>
        <begin position="89"/>
        <end position="110"/>
    </location>
</feature>
<proteinExistence type="predicted"/>
<gene>
    <name evidence="2" type="ORF">KUF71_019522</name>
</gene>
<reference evidence="2" key="1">
    <citation type="submission" date="2021-07" db="EMBL/GenBank/DDBJ databases">
        <authorList>
            <person name="Catto M.A."/>
            <person name="Jacobson A."/>
            <person name="Kennedy G."/>
            <person name="Labadie P."/>
            <person name="Hunt B.G."/>
            <person name="Srinivasan R."/>
        </authorList>
    </citation>
    <scope>NUCLEOTIDE SEQUENCE</scope>
    <source>
        <strain evidence="2">PL_HMW_Pooled</strain>
        <tissue evidence="2">Head</tissue>
    </source>
</reference>
<accession>A0AAE1LRB2</accession>
<dbReference type="AlphaFoldDB" id="A0AAE1LRB2"/>
<protein>
    <submittedName>
        <fullName evidence="2">Succinate dehydrogenase [ubiquinone] iron-sulfur subunit 2, mitochondrial</fullName>
    </submittedName>
</protein>
<sequence>MERKPRFREEELGAALTTQSLAVSLHNAGRQGELKDMVLFLFFRHRNLLMHRAGLRTGRCSVAGGEEDIQVDGVKGVIVLAVLPTDIGGLTTTTPAPSETFASWQGKEGPWSRGNSIHRFPGAYVSTDGGAESQA</sequence>
<keyword evidence="3" id="KW-1185">Reference proteome</keyword>
<dbReference type="EMBL" id="JAHWGI010001402">
    <property type="protein sequence ID" value="KAK3929691.1"/>
    <property type="molecule type" value="Genomic_DNA"/>
</dbReference>
<reference evidence="2" key="2">
    <citation type="journal article" date="2023" name="BMC Genomics">
        <title>Pest status, molecular evolution, and epigenetic factors derived from the genome assembly of Frankliniella fusca, a thysanopteran phytovirus vector.</title>
        <authorList>
            <person name="Catto M.A."/>
            <person name="Labadie P.E."/>
            <person name="Jacobson A.L."/>
            <person name="Kennedy G.G."/>
            <person name="Srinivasan R."/>
            <person name="Hunt B.G."/>
        </authorList>
    </citation>
    <scope>NUCLEOTIDE SEQUENCE</scope>
    <source>
        <strain evidence="2">PL_HMW_Pooled</strain>
    </source>
</reference>
<name>A0AAE1LRB2_9NEOP</name>
<comment type="caution">
    <text evidence="2">The sequence shown here is derived from an EMBL/GenBank/DDBJ whole genome shotgun (WGS) entry which is preliminary data.</text>
</comment>
<dbReference type="Proteomes" id="UP001219518">
    <property type="component" value="Unassembled WGS sequence"/>
</dbReference>
<evidence type="ECO:0000313" key="2">
    <source>
        <dbReference type="EMBL" id="KAK3929691.1"/>
    </source>
</evidence>
<feature type="compositionally biased region" description="Polar residues" evidence="1">
    <location>
        <begin position="90"/>
        <end position="103"/>
    </location>
</feature>
<evidence type="ECO:0000256" key="1">
    <source>
        <dbReference type="SAM" id="MobiDB-lite"/>
    </source>
</evidence>
<organism evidence="2 3">
    <name type="scientific">Frankliniella fusca</name>
    <dbReference type="NCBI Taxonomy" id="407009"/>
    <lineage>
        <taxon>Eukaryota</taxon>
        <taxon>Metazoa</taxon>
        <taxon>Ecdysozoa</taxon>
        <taxon>Arthropoda</taxon>
        <taxon>Hexapoda</taxon>
        <taxon>Insecta</taxon>
        <taxon>Pterygota</taxon>
        <taxon>Neoptera</taxon>
        <taxon>Paraneoptera</taxon>
        <taxon>Thysanoptera</taxon>
        <taxon>Terebrantia</taxon>
        <taxon>Thripoidea</taxon>
        <taxon>Thripidae</taxon>
        <taxon>Frankliniella</taxon>
    </lineage>
</organism>